<dbReference type="EMBL" id="BQNB010020692">
    <property type="protein sequence ID" value="GJT98610.1"/>
    <property type="molecule type" value="Genomic_DNA"/>
</dbReference>
<sequence>MVLSISSTLCSFSLDFARFTVHDKLGGAHLIDCEEGGRGGEEGPEKPESKDLLAVRFSARELARFSAPLVSNNFEVKFLEEEKPSINLAWHPFLQEILKGGMDHSRMDIMLGHPIISAMTKERVGPSSRSMKSLSPNELGDLPEVGRVQYFVNKKGALGPLSPRVLVSLLKSRNGSPRYATPLRYDTLKSSLGQHCHLIVHSMVLYRTGFLTLVLEVILHVSHDSIISLDVVVKIVLGAGAGAGAEAWFILSKSNAPEQYPILKFSATSDEQLGWKDLPEMGISIRRGSITTAVLSGGNRRSLALRD</sequence>
<accession>A0ABQ5IFX3</accession>
<name>A0ABQ5IFX3_9ASTR</name>
<comment type="caution">
    <text evidence="1">The sequence shown here is derived from an EMBL/GenBank/DDBJ whole genome shotgun (WGS) entry which is preliminary data.</text>
</comment>
<gene>
    <name evidence="1" type="ORF">Tco_1094128</name>
</gene>
<organism evidence="1 2">
    <name type="scientific">Tanacetum coccineum</name>
    <dbReference type="NCBI Taxonomy" id="301880"/>
    <lineage>
        <taxon>Eukaryota</taxon>
        <taxon>Viridiplantae</taxon>
        <taxon>Streptophyta</taxon>
        <taxon>Embryophyta</taxon>
        <taxon>Tracheophyta</taxon>
        <taxon>Spermatophyta</taxon>
        <taxon>Magnoliopsida</taxon>
        <taxon>eudicotyledons</taxon>
        <taxon>Gunneridae</taxon>
        <taxon>Pentapetalae</taxon>
        <taxon>asterids</taxon>
        <taxon>campanulids</taxon>
        <taxon>Asterales</taxon>
        <taxon>Asteraceae</taxon>
        <taxon>Asteroideae</taxon>
        <taxon>Anthemideae</taxon>
        <taxon>Anthemidinae</taxon>
        <taxon>Tanacetum</taxon>
    </lineage>
</organism>
<evidence type="ECO:0000313" key="1">
    <source>
        <dbReference type="EMBL" id="GJT98610.1"/>
    </source>
</evidence>
<keyword evidence="2" id="KW-1185">Reference proteome</keyword>
<reference evidence="1" key="1">
    <citation type="journal article" date="2022" name="Int. J. Mol. Sci.">
        <title>Draft Genome of Tanacetum Coccineum: Genomic Comparison of Closely Related Tanacetum-Family Plants.</title>
        <authorList>
            <person name="Yamashiro T."/>
            <person name="Shiraishi A."/>
            <person name="Nakayama K."/>
            <person name="Satake H."/>
        </authorList>
    </citation>
    <scope>NUCLEOTIDE SEQUENCE</scope>
</reference>
<evidence type="ECO:0000313" key="2">
    <source>
        <dbReference type="Proteomes" id="UP001151760"/>
    </source>
</evidence>
<proteinExistence type="predicted"/>
<reference evidence="1" key="2">
    <citation type="submission" date="2022-01" db="EMBL/GenBank/DDBJ databases">
        <authorList>
            <person name="Yamashiro T."/>
            <person name="Shiraishi A."/>
            <person name="Satake H."/>
            <person name="Nakayama K."/>
        </authorList>
    </citation>
    <scope>NUCLEOTIDE SEQUENCE</scope>
</reference>
<dbReference type="Proteomes" id="UP001151760">
    <property type="component" value="Unassembled WGS sequence"/>
</dbReference>
<protein>
    <submittedName>
        <fullName evidence="1">Uncharacterized protein</fullName>
    </submittedName>
</protein>